<organism evidence="2 3">
    <name type="scientific">Flavobacterium fryxellicola</name>
    <dbReference type="NCBI Taxonomy" id="249352"/>
    <lineage>
        <taxon>Bacteria</taxon>
        <taxon>Pseudomonadati</taxon>
        <taxon>Bacteroidota</taxon>
        <taxon>Flavobacteriia</taxon>
        <taxon>Flavobacteriales</taxon>
        <taxon>Flavobacteriaceae</taxon>
        <taxon>Flavobacterium</taxon>
    </lineage>
</organism>
<evidence type="ECO:0000259" key="1">
    <source>
        <dbReference type="PROSITE" id="PS50943"/>
    </source>
</evidence>
<evidence type="ECO:0000313" key="3">
    <source>
        <dbReference type="Proteomes" id="UP000077164"/>
    </source>
</evidence>
<protein>
    <recommendedName>
        <fullName evidence="1">HTH cro/C1-type domain-containing protein</fullName>
    </recommendedName>
</protein>
<dbReference type="OrthoDB" id="1258472at2"/>
<dbReference type="CDD" id="cd00093">
    <property type="entry name" value="HTH_XRE"/>
    <property type="match status" value="1"/>
</dbReference>
<dbReference type="Gene3D" id="1.10.260.40">
    <property type="entry name" value="lambda repressor-like DNA-binding domains"/>
    <property type="match status" value="1"/>
</dbReference>
<dbReference type="InterPro" id="IPR010982">
    <property type="entry name" value="Lambda_DNA-bd_dom_sf"/>
</dbReference>
<feature type="domain" description="HTH cro/C1-type" evidence="1">
    <location>
        <begin position="20"/>
        <end position="77"/>
    </location>
</feature>
<comment type="caution">
    <text evidence="2">The sequence shown here is derived from an EMBL/GenBank/DDBJ whole genome shotgun (WGS) entry which is preliminary data.</text>
</comment>
<accession>A0A167VAJ3</accession>
<dbReference type="InterPro" id="IPR001387">
    <property type="entry name" value="Cro/C1-type_HTH"/>
</dbReference>
<reference evidence="2 3" key="1">
    <citation type="submission" date="2016-03" db="EMBL/GenBank/DDBJ databases">
        <title>Draft genome sequence of Flavobacterium fryxellicola DSM 16209.</title>
        <authorList>
            <person name="Shin S.-K."/>
            <person name="Yi H."/>
        </authorList>
    </citation>
    <scope>NUCLEOTIDE SEQUENCE [LARGE SCALE GENOMIC DNA]</scope>
    <source>
        <strain evidence="2 3">DSM 16209</strain>
    </source>
</reference>
<dbReference type="Proteomes" id="UP000077164">
    <property type="component" value="Unassembled WGS sequence"/>
</dbReference>
<keyword evidence="3" id="KW-1185">Reference proteome</keyword>
<gene>
    <name evidence="2" type="ORF">FBFR_13390</name>
</gene>
<dbReference type="EMBL" id="LVJE01000034">
    <property type="protein sequence ID" value="OAB26225.1"/>
    <property type="molecule type" value="Genomic_DNA"/>
</dbReference>
<dbReference type="GO" id="GO:0003677">
    <property type="term" value="F:DNA binding"/>
    <property type="evidence" value="ECO:0007669"/>
    <property type="project" value="InterPro"/>
</dbReference>
<dbReference type="RefSeq" id="WP_066082188.1">
    <property type="nucleotide sequence ID" value="NZ_FRDK01000017.1"/>
</dbReference>
<name>A0A167VAJ3_9FLAO</name>
<dbReference type="PROSITE" id="PS50943">
    <property type="entry name" value="HTH_CROC1"/>
    <property type="match status" value="1"/>
</dbReference>
<sequence>MEKLICFETTQYDLDFINHIKAIRKEKAFTKDELSLKMGVARSFVSNVESFTQRHKYSTRHITLLAKAFGYKNISDLMKFPTPQYDKIKVTVKQTMNESGTKALRSEVILIEPLK</sequence>
<dbReference type="SUPFAM" id="SSF47413">
    <property type="entry name" value="lambda repressor-like DNA-binding domains"/>
    <property type="match status" value="1"/>
</dbReference>
<evidence type="ECO:0000313" key="2">
    <source>
        <dbReference type="EMBL" id="OAB26225.1"/>
    </source>
</evidence>
<dbReference type="AlphaFoldDB" id="A0A167VAJ3"/>
<proteinExistence type="predicted"/>
<dbReference type="STRING" id="249352.SAMN05444395_11725"/>